<dbReference type="Proteomes" id="UP001059844">
    <property type="component" value="Chromosome"/>
</dbReference>
<name>A0ABY5IRC6_9FLAO</name>
<gene>
    <name evidence="1" type="ORF">NOX80_16405</name>
</gene>
<protein>
    <submittedName>
        <fullName evidence="1">Uncharacterized protein</fullName>
    </submittedName>
</protein>
<proteinExistence type="predicted"/>
<dbReference type="EMBL" id="CP101751">
    <property type="protein sequence ID" value="UUC45194.1"/>
    <property type="molecule type" value="Genomic_DNA"/>
</dbReference>
<sequence>MPKIKCNCGNIIGLGGIPDPNQYLVISDVEYDHFSGMVDAEAIYMKMKIIIECKSCKRLHIFWDGFDKESTTYSLQEK</sequence>
<evidence type="ECO:0000313" key="2">
    <source>
        <dbReference type="Proteomes" id="UP001059844"/>
    </source>
</evidence>
<accession>A0ABY5IRC6</accession>
<evidence type="ECO:0000313" key="1">
    <source>
        <dbReference type="EMBL" id="UUC45194.1"/>
    </source>
</evidence>
<keyword evidence="2" id="KW-1185">Reference proteome</keyword>
<dbReference type="RefSeq" id="WP_256550886.1">
    <property type="nucleotide sequence ID" value="NZ_CP101751.1"/>
</dbReference>
<reference evidence="1" key="1">
    <citation type="submission" date="2022-07" db="EMBL/GenBank/DDBJ databases">
        <title>Isolation, identification, and degradation of a PFOSA degrading strain from sewage treatment plant.</title>
        <authorList>
            <person name="Zhang L."/>
            <person name="Huo Y."/>
        </authorList>
    </citation>
    <scope>NUCLEOTIDE SEQUENCE</scope>
    <source>
        <strain evidence="1">C1</strain>
    </source>
</reference>
<organism evidence="1 2">
    <name type="scientific">Flavobacterium cerinum</name>
    <dbReference type="NCBI Taxonomy" id="2502784"/>
    <lineage>
        <taxon>Bacteria</taxon>
        <taxon>Pseudomonadati</taxon>
        <taxon>Bacteroidota</taxon>
        <taxon>Flavobacteriia</taxon>
        <taxon>Flavobacteriales</taxon>
        <taxon>Flavobacteriaceae</taxon>
        <taxon>Flavobacterium</taxon>
    </lineage>
</organism>